<reference evidence="9 10" key="1">
    <citation type="journal article" date="2016" name="Nat. Commun.">
        <title>Thousands of microbial genomes shed light on interconnected biogeochemical processes in an aquifer system.</title>
        <authorList>
            <person name="Anantharaman K."/>
            <person name="Brown C.T."/>
            <person name="Hug L.A."/>
            <person name="Sharon I."/>
            <person name="Castelle C.J."/>
            <person name="Probst A.J."/>
            <person name="Thomas B.C."/>
            <person name="Singh A."/>
            <person name="Wilkins M.J."/>
            <person name="Karaoz U."/>
            <person name="Brodie E.L."/>
            <person name="Williams K.H."/>
            <person name="Hubbard S.S."/>
            <person name="Banfield J.F."/>
        </authorList>
    </citation>
    <scope>NUCLEOTIDE SEQUENCE [LARGE SCALE GENOMIC DNA]</scope>
</reference>
<keyword evidence="4" id="KW-0328">Glycosyltransferase</keyword>
<dbReference type="SUPFAM" id="SSF53448">
    <property type="entry name" value="Nucleotide-diphospho-sugar transferases"/>
    <property type="match status" value="1"/>
</dbReference>
<organism evidence="9 10">
    <name type="scientific">Candidatus Schekmanbacteria bacterium RBG_16_38_11</name>
    <dbReference type="NCBI Taxonomy" id="1817880"/>
    <lineage>
        <taxon>Bacteria</taxon>
        <taxon>Candidatus Schekmaniibacteriota</taxon>
    </lineage>
</organism>
<feature type="transmembrane region" description="Helical" evidence="7">
    <location>
        <begin position="60"/>
        <end position="81"/>
    </location>
</feature>
<evidence type="ECO:0000256" key="2">
    <source>
        <dbReference type="ARBA" id="ARBA00006782"/>
    </source>
</evidence>
<evidence type="ECO:0000313" key="10">
    <source>
        <dbReference type="Proteomes" id="UP000178435"/>
    </source>
</evidence>
<evidence type="ECO:0000256" key="3">
    <source>
        <dbReference type="ARBA" id="ARBA00022475"/>
    </source>
</evidence>
<sequence length="442" mass="52198">MGYFITEEIESKNILERIFKIFLFVTFSLIVFSAYVTGSFAKAGYWYNINIFSKYFSLPLFFYAFLVCIHLPYRAILWFCYKPYKLKDYFPKISVIIPTYNEGEMVSKALLSCVNSDYPESKLEIICIDDGSTDDTWSHIQKIQQQYPLLITAIKSRRNKGKRNALAIGFRKSMGEILVTMDSDSIADEKAFKAIVAPFVDKKIGAVTAKVKVFNKDENFLTRMLGVRYTMAFEFFRASTSVFKTVMCCSGVLSAYRKSVIMKFLNEWLYQEFMGQVCTYGDDRSLTNFVIRKGFYTVYQRNSVVYTLVPNNLKKLAKMLTRWHKSFIREGIIFSSFMFTRYRKKNRFLPAFDFCLTTILMLFQFYVFFFSLYYITIDPILILRFFSLIVIMGLVYMLFYIRFEKNSDFVYGIIYAFLHVFFLMWTIPYAFITFKNNSWLTR</sequence>
<dbReference type="PANTHER" id="PTHR22913">
    <property type="entry name" value="HYALURONAN SYNTHASE"/>
    <property type="match status" value="1"/>
</dbReference>
<dbReference type="Pfam" id="PF00535">
    <property type="entry name" value="Glycos_transf_2"/>
    <property type="match status" value="1"/>
</dbReference>
<comment type="subcellular location">
    <subcellularLocation>
        <location evidence="1">Cell membrane</location>
    </subcellularLocation>
</comment>
<protein>
    <recommendedName>
        <fullName evidence="8">Glycosyltransferase 2-like domain-containing protein</fullName>
    </recommendedName>
</protein>
<evidence type="ECO:0000256" key="7">
    <source>
        <dbReference type="SAM" id="Phobius"/>
    </source>
</evidence>
<comment type="similarity">
    <text evidence="2">Belongs to the NodC/HAS family.</text>
</comment>
<evidence type="ECO:0000256" key="1">
    <source>
        <dbReference type="ARBA" id="ARBA00004236"/>
    </source>
</evidence>
<comment type="caution">
    <text evidence="9">The sequence shown here is derived from an EMBL/GenBank/DDBJ whole genome shotgun (WGS) entry which is preliminary data.</text>
</comment>
<dbReference type="Proteomes" id="UP000178435">
    <property type="component" value="Unassembled WGS sequence"/>
</dbReference>
<name>A0A1F7RQZ3_9BACT</name>
<evidence type="ECO:0000256" key="5">
    <source>
        <dbReference type="ARBA" id="ARBA00022679"/>
    </source>
</evidence>
<keyword evidence="7" id="KW-0812">Transmembrane</keyword>
<evidence type="ECO:0000313" key="9">
    <source>
        <dbReference type="EMBL" id="OGL43891.1"/>
    </source>
</evidence>
<gene>
    <name evidence="9" type="ORF">A2149_06195</name>
</gene>
<accession>A0A1F7RQZ3</accession>
<evidence type="ECO:0000256" key="4">
    <source>
        <dbReference type="ARBA" id="ARBA00022676"/>
    </source>
</evidence>
<keyword evidence="5" id="KW-0808">Transferase</keyword>
<dbReference type="GO" id="GO:0030213">
    <property type="term" value="P:hyaluronan biosynthetic process"/>
    <property type="evidence" value="ECO:0007669"/>
    <property type="project" value="TreeGrafter"/>
</dbReference>
<feature type="domain" description="Glycosyltransferase 2-like" evidence="8">
    <location>
        <begin position="94"/>
        <end position="263"/>
    </location>
</feature>
<dbReference type="GO" id="GO:0005886">
    <property type="term" value="C:plasma membrane"/>
    <property type="evidence" value="ECO:0007669"/>
    <property type="project" value="UniProtKB-SubCell"/>
</dbReference>
<evidence type="ECO:0000259" key="8">
    <source>
        <dbReference type="Pfam" id="PF00535"/>
    </source>
</evidence>
<dbReference type="GO" id="GO:0085029">
    <property type="term" value="P:extracellular matrix assembly"/>
    <property type="evidence" value="ECO:0007669"/>
    <property type="project" value="TreeGrafter"/>
</dbReference>
<dbReference type="PANTHER" id="PTHR22913:SF12">
    <property type="entry name" value="MANNURONAN SYNTHASE"/>
    <property type="match status" value="1"/>
</dbReference>
<keyword evidence="3" id="KW-1003">Cell membrane</keyword>
<dbReference type="GO" id="GO:0050501">
    <property type="term" value="F:hyaluronan synthase activity"/>
    <property type="evidence" value="ECO:0007669"/>
    <property type="project" value="TreeGrafter"/>
</dbReference>
<evidence type="ECO:0000256" key="6">
    <source>
        <dbReference type="ARBA" id="ARBA00023136"/>
    </source>
</evidence>
<keyword evidence="7" id="KW-1133">Transmembrane helix</keyword>
<proteinExistence type="inferred from homology"/>
<dbReference type="InterPro" id="IPR001173">
    <property type="entry name" value="Glyco_trans_2-like"/>
</dbReference>
<dbReference type="Gene3D" id="3.90.550.10">
    <property type="entry name" value="Spore Coat Polysaccharide Biosynthesis Protein SpsA, Chain A"/>
    <property type="match status" value="1"/>
</dbReference>
<dbReference type="InterPro" id="IPR029044">
    <property type="entry name" value="Nucleotide-diphossugar_trans"/>
</dbReference>
<feature type="transmembrane region" description="Helical" evidence="7">
    <location>
        <begin position="413"/>
        <end position="432"/>
    </location>
</feature>
<dbReference type="AlphaFoldDB" id="A0A1F7RQZ3"/>
<keyword evidence="6 7" id="KW-0472">Membrane</keyword>
<dbReference type="EMBL" id="MGDF01000169">
    <property type="protein sequence ID" value="OGL43891.1"/>
    <property type="molecule type" value="Genomic_DNA"/>
</dbReference>
<feature type="transmembrane region" description="Helical" evidence="7">
    <location>
        <begin position="348"/>
        <end position="375"/>
    </location>
</feature>
<feature type="transmembrane region" description="Helical" evidence="7">
    <location>
        <begin position="381"/>
        <end position="401"/>
    </location>
</feature>
<feature type="transmembrane region" description="Helical" evidence="7">
    <location>
        <begin position="21"/>
        <end position="40"/>
    </location>
</feature>